<dbReference type="PROSITE" id="PS50004">
    <property type="entry name" value="C2"/>
    <property type="match status" value="1"/>
</dbReference>
<dbReference type="SMART" id="SM00239">
    <property type="entry name" value="C2"/>
    <property type="match status" value="1"/>
</dbReference>
<dbReference type="InterPro" id="IPR035892">
    <property type="entry name" value="C2_domain_sf"/>
</dbReference>
<comment type="caution">
    <text evidence="2">The sequence shown here is derived from an EMBL/GenBank/DDBJ whole genome shotgun (WGS) entry which is preliminary data.</text>
</comment>
<dbReference type="Gene3D" id="2.60.40.150">
    <property type="entry name" value="C2 domain"/>
    <property type="match status" value="1"/>
</dbReference>
<dbReference type="SUPFAM" id="SSF49562">
    <property type="entry name" value="C2 domain (Calcium/lipid-binding domain, CaLB)"/>
    <property type="match status" value="1"/>
</dbReference>
<accession>A0ABD3HIE7</accession>
<dbReference type="PANTHER" id="PTHR32246">
    <property type="entry name" value="INGRESSION PROTEIN FIC1"/>
    <property type="match status" value="1"/>
</dbReference>
<evidence type="ECO:0000313" key="2">
    <source>
        <dbReference type="EMBL" id="KAL3691395.1"/>
    </source>
</evidence>
<protein>
    <recommendedName>
        <fullName evidence="1">C2 domain-containing protein</fullName>
    </recommendedName>
</protein>
<dbReference type="PANTHER" id="PTHR32246:SF173">
    <property type="entry name" value="C2 DOMAIN-CONTAINING PROTEIN"/>
    <property type="match status" value="1"/>
</dbReference>
<sequence length="170" mass="18754">MEERLIEVDVVSAAGLTKMRTFGRQQNAFVVAYILRTSKRVTEVDTKGGLNPSWNSKLVFICDERGLNSGKTQLTLEIYSRGVLSNKLTGTVSIPLHLSVSSRESTESRESGLAEYPILDISGKTKGLLKVRVKYGVKRNITLIIADYILLGLKPSFQALVITSGLMFDD</sequence>
<name>A0ABD3HIE7_9MARC</name>
<evidence type="ECO:0000259" key="1">
    <source>
        <dbReference type="PROSITE" id="PS50004"/>
    </source>
</evidence>
<feature type="domain" description="C2" evidence="1">
    <location>
        <begin position="1"/>
        <end position="109"/>
    </location>
</feature>
<organism evidence="2 3">
    <name type="scientific">Riccia sorocarpa</name>
    <dbReference type="NCBI Taxonomy" id="122646"/>
    <lineage>
        <taxon>Eukaryota</taxon>
        <taxon>Viridiplantae</taxon>
        <taxon>Streptophyta</taxon>
        <taxon>Embryophyta</taxon>
        <taxon>Marchantiophyta</taxon>
        <taxon>Marchantiopsida</taxon>
        <taxon>Marchantiidae</taxon>
        <taxon>Marchantiales</taxon>
        <taxon>Ricciaceae</taxon>
        <taxon>Riccia</taxon>
    </lineage>
</organism>
<reference evidence="2 3" key="1">
    <citation type="submission" date="2024-09" db="EMBL/GenBank/DDBJ databases">
        <title>Chromosome-scale assembly of Riccia sorocarpa.</title>
        <authorList>
            <person name="Paukszto L."/>
        </authorList>
    </citation>
    <scope>NUCLEOTIDE SEQUENCE [LARGE SCALE GENOMIC DNA]</scope>
    <source>
        <strain evidence="2">LP-2024</strain>
        <tissue evidence="2">Aerial parts of the thallus</tissue>
    </source>
</reference>
<dbReference type="Pfam" id="PF00168">
    <property type="entry name" value="C2"/>
    <property type="match status" value="1"/>
</dbReference>
<dbReference type="AlphaFoldDB" id="A0ABD3HIE7"/>
<keyword evidence="3" id="KW-1185">Reference proteome</keyword>
<dbReference type="EMBL" id="JBJQOH010000003">
    <property type="protein sequence ID" value="KAL3691395.1"/>
    <property type="molecule type" value="Genomic_DNA"/>
</dbReference>
<dbReference type="Proteomes" id="UP001633002">
    <property type="component" value="Unassembled WGS sequence"/>
</dbReference>
<gene>
    <name evidence="2" type="ORF">R1sor_005046</name>
</gene>
<evidence type="ECO:0000313" key="3">
    <source>
        <dbReference type="Proteomes" id="UP001633002"/>
    </source>
</evidence>
<dbReference type="InterPro" id="IPR000008">
    <property type="entry name" value="C2_dom"/>
</dbReference>
<proteinExistence type="predicted"/>